<name>A0A4Z2GJT7_9TELE</name>
<comment type="caution">
    <text evidence="1">The sequence shown here is derived from an EMBL/GenBank/DDBJ whole genome shotgun (WGS) entry which is preliminary data.</text>
</comment>
<evidence type="ECO:0000313" key="1">
    <source>
        <dbReference type="EMBL" id="TNN53828.1"/>
    </source>
</evidence>
<organism evidence="1 2">
    <name type="scientific">Liparis tanakae</name>
    <name type="common">Tanaka's snailfish</name>
    <dbReference type="NCBI Taxonomy" id="230148"/>
    <lineage>
        <taxon>Eukaryota</taxon>
        <taxon>Metazoa</taxon>
        <taxon>Chordata</taxon>
        <taxon>Craniata</taxon>
        <taxon>Vertebrata</taxon>
        <taxon>Euteleostomi</taxon>
        <taxon>Actinopterygii</taxon>
        <taxon>Neopterygii</taxon>
        <taxon>Teleostei</taxon>
        <taxon>Neoteleostei</taxon>
        <taxon>Acanthomorphata</taxon>
        <taxon>Eupercaria</taxon>
        <taxon>Perciformes</taxon>
        <taxon>Cottioidei</taxon>
        <taxon>Cottales</taxon>
        <taxon>Liparidae</taxon>
        <taxon>Liparis</taxon>
    </lineage>
</organism>
<dbReference type="EMBL" id="SRLO01000504">
    <property type="protein sequence ID" value="TNN53828.1"/>
    <property type="molecule type" value="Genomic_DNA"/>
</dbReference>
<keyword evidence="2" id="KW-1185">Reference proteome</keyword>
<dbReference type="Proteomes" id="UP000314294">
    <property type="component" value="Unassembled WGS sequence"/>
</dbReference>
<proteinExistence type="predicted"/>
<accession>A0A4Z2GJT7</accession>
<sequence>MGSGGAAFADPRCTFWGTGIATLSTLHFLSLAKHQRADVTLAQLSHNMTMMDRKRHAAKIHRGRPERLQNDSYRMKLKRSVSHSIVLTHPNQ</sequence>
<dbReference type="AlphaFoldDB" id="A0A4Z2GJT7"/>
<evidence type="ECO:0000313" key="2">
    <source>
        <dbReference type="Proteomes" id="UP000314294"/>
    </source>
</evidence>
<reference evidence="1 2" key="1">
    <citation type="submission" date="2019-03" db="EMBL/GenBank/DDBJ databases">
        <title>First draft genome of Liparis tanakae, snailfish: a comprehensive survey of snailfish specific genes.</title>
        <authorList>
            <person name="Kim W."/>
            <person name="Song I."/>
            <person name="Jeong J.-H."/>
            <person name="Kim D."/>
            <person name="Kim S."/>
            <person name="Ryu S."/>
            <person name="Song J.Y."/>
            <person name="Lee S.K."/>
        </authorList>
    </citation>
    <scope>NUCLEOTIDE SEQUENCE [LARGE SCALE GENOMIC DNA]</scope>
    <source>
        <tissue evidence="1">Muscle</tissue>
    </source>
</reference>
<gene>
    <name evidence="1" type="ORF">EYF80_035973</name>
</gene>
<protein>
    <submittedName>
        <fullName evidence="1">Uncharacterized protein</fullName>
    </submittedName>
</protein>